<organism evidence="2 3">
    <name type="scientific">Candidatus Ornithobacterium hominis</name>
    <dbReference type="NCBI Taxonomy" id="2497989"/>
    <lineage>
        <taxon>Bacteria</taxon>
        <taxon>Pseudomonadati</taxon>
        <taxon>Bacteroidota</taxon>
        <taxon>Flavobacteriia</taxon>
        <taxon>Flavobacteriales</taxon>
        <taxon>Weeksellaceae</taxon>
        <taxon>Ornithobacterium</taxon>
    </lineage>
</organism>
<protein>
    <submittedName>
        <fullName evidence="2">Uncharacterized protein</fullName>
    </submittedName>
</protein>
<feature type="transmembrane region" description="Helical" evidence="1">
    <location>
        <begin position="12"/>
        <end position="35"/>
    </location>
</feature>
<gene>
    <name evidence="2" type="ORF">SAMEA104719789_01577</name>
</gene>
<accession>A0A383U402</accession>
<reference evidence="2 3" key="1">
    <citation type="submission" date="2018-09" db="EMBL/GenBank/DDBJ databases">
        <authorList>
            <consortium name="Pathogen Informatics"/>
        </authorList>
    </citation>
    <scope>NUCLEOTIDE SEQUENCE [LARGE SCALE GENOMIC DNA]</scope>
    <source>
        <strain evidence="2 3">OH-22767</strain>
    </source>
</reference>
<feature type="transmembrane region" description="Helical" evidence="1">
    <location>
        <begin position="90"/>
        <end position="111"/>
    </location>
</feature>
<keyword evidence="1" id="KW-1133">Transmembrane helix</keyword>
<keyword evidence="1" id="KW-0472">Membrane</keyword>
<dbReference type="OrthoDB" id="348118at2"/>
<evidence type="ECO:0000313" key="3">
    <source>
        <dbReference type="Proteomes" id="UP000262142"/>
    </source>
</evidence>
<dbReference type="EMBL" id="UNSC01000007">
    <property type="protein sequence ID" value="SZD74119.1"/>
    <property type="molecule type" value="Genomic_DNA"/>
</dbReference>
<evidence type="ECO:0000313" key="2">
    <source>
        <dbReference type="EMBL" id="SZD74119.1"/>
    </source>
</evidence>
<dbReference type="RefSeq" id="WP_119058475.1">
    <property type="nucleotide sequence ID" value="NZ_UNSC01000007.1"/>
</dbReference>
<evidence type="ECO:0000256" key="1">
    <source>
        <dbReference type="SAM" id="Phobius"/>
    </source>
</evidence>
<keyword evidence="1" id="KW-0812">Transmembrane</keyword>
<proteinExistence type="predicted"/>
<name>A0A383U402_9FLAO</name>
<dbReference type="Proteomes" id="UP000262142">
    <property type="component" value="Unassembled WGS sequence"/>
</dbReference>
<sequence>MNNKFLVKLSNLIGSISIILLVYWVFTFILIEIFGLKVFRENLTSTFYLSILGILALMLGALIINIMFNMTRIAQKHNADVEQNFVNKKIIWTLLAIFPLITILLFSGDYFTSVRKKNMLIQSADSVVKLNENISDQLLNYQFDENYIQKTKKNLELLSATDKNFPSIAVIVKDSIDDSPVFLGFKKDYYYLPKDSVLRKVDYIRKTTEDERKYLHSVFDGNNFGIRYSSYNGNYELFYPYQKGNKKIIFYLSDYQNYGKVGS</sequence>
<dbReference type="AlphaFoldDB" id="A0A383U402"/>
<feature type="transmembrane region" description="Helical" evidence="1">
    <location>
        <begin position="47"/>
        <end position="70"/>
    </location>
</feature>
<keyword evidence="3" id="KW-1185">Reference proteome</keyword>